<reference evidence="10 11" key="1">
    <citation type="journal article" date="2016" name="Nat. Commun.">
        <title>Extremotolerant tardigrade genome and improved radiotolerance of human cultured cells by tardigrade-unique protein.</title>
        <authorList>
            <person name="Hashimoto T."/>
            <person name="Horikawa D.D."/>
            <person name="Saito Y."/>
            <person name="Kuwahara H."/>
            <person name="Kozuka-Hata H."/>
            <person name="Shin-I T."/>
            <person name="Minakuchi Y."/>
            <person name="Ohishi K."/>
            <person name="Motoyama A."/>
            <person name="Aizu T."/>
            <person name="Enomoto A."/>
            <person name="Kondo K."/>
            <person name="Tanaka S."/>
            <person name="Hara Y."/>
            <person name="Koshikawa S."/>
            <person name="Sagara H."/>
            <person name="Miura T."/>
            <person name="Yokobori S."/>
            <person name="Miyagawa K."/>
            <person name="Suzuki Y."/>
            <person name="Kubo T."/>
            <person name="Oyama M."/>
            <person name="Kohara Y."/>
            <person name="Fujiyama A."/>
            <person name="Arakawa K."/>
            <person name="Katayama T."/>
            <person name="Toyoda A."/>
            <person name="Kunieda T."/>
        </authorList>
    </citation>
    <scope>NUCLEOTIDE SEQUENCE [LARGE SCALE GENOMIC DNA]</scope>
    <source>
        <strain evidence="10 11">YOKOZUNA-1</strain>
    </source>
</reference>
<dbReference type="InterPro" id="IPR052035">
    <property type="entry name" value="ZnF_BED_domain_contain"/>
</dbReference>
<evidence type="ECO:0000256" key="8">
    <source>
        <dbReference type="SAM" id="MobiDB-lite"/>
    </source>
</evidence>
<evidence type="ECO:0000256" key="6">
    <source>
        <dbReference type="ARBA" id="ARBA00023163"/>
    </source>
</evidence>
<name>A0A1D1VJW0_RAMVA</name>
<dbReference type="PANTHER" id="PTHR46481">
    <property type="entry name" value="ZINC FINGER BED DOMAIN-CONTAINING PROTEIN 4"/>
    <property type="match status" value="1"/>
</dbReference>
<keyword evidence="6" id="KW-0804">Transcription</keyword>
<keyword evidence="11" id="KW-1185">Reference proteome</keyword>
<protein>
    <recommendedName>
        <fullName evidence="9">BED-type domain-containing protein</fullName>
    </recommendedName>
</protein>
<feature type="region of interest" description="Disordered" evidence="8">
    <location>
        <begin position="1"/>
        <end position="23"/>
    </location>
</feature>
<keyword evidence="5" id="KW-0805">Transcription regulation</keyword>
<evidence type="ECO:0000313" key="10">
    <source>
        <dbReference type="EMBL" id="GAV01086.1"/>
    </source>
</evidence>
<dbReference type="GO" id="GO:0009791">
    <property type="term" value="P:post-embryonic development"/>
    <property type="evidence" value="ECO:0007669"/>
    <property type="project" value="UniProtKB-ARBA"/>
</dbReference>
<accession>A0A1D1VJW0</accession>
<dbReference type="InterPro" id="IPR003656">
    <property type="entry name" value="Znf_BED"/>
</dbReference>
<dbReference type="SUPFAM" id="SSF140996">
    <property type="entry name" value="Hermes dimerisation domain"/>
    <property type="match status" value="1"/>
</dbReference>
<dbReference type="GO" id="GO:0008270">
    <property type="term" value="F:zinc ion binding"/>
    <property type="evidence" value="ECO:0007669"/>
    <property type="project" value="UniProtKB-KW"/>
</dbReference>
<dbReference type="InterPro" id="IPR012337">
    <property type="entry name" value="RNaseH-like_sf"/>
</dbReference>
<keyword evidence="3" id="KW-0863">Zinc-finger</keyword>
<keyword evidence="2" id="KW-0479">Metal-binding</keyword>
<evidence type="ECO:0000256" key="2">
    <source>
        <dbReference type="ARBA" id="ARBA00022723"/>
    </source>
</evidence>
<dbReference type="OrthoDB" id="1607513at2759"/>
<dbReference type="Proteomes" id="UP000186922">
    <property type="component" value="Unassembled WGS sequence"/>
</dbReference>
<evidence type="ECO:0000256" key="7">
    <source>
        <dbReference type="ARBA" id="ARBA00023242"/>
    </source>
</evidence>
<comment type="subcellular location">
    <subcellularLocation>
        <location evidence="1">Nucleus</location>
    </subcellularLocation>
</comment>
<gene>
    <name evidence="10" type="primary">RvY_11854-1</name>
    <name evidence="10" type="synonym">RvY_11854.1</name>
    <name evidence="10" type="ORF">RvY_11854</name>
</gene>
<dbReference type="PANTHER" id="PTHR46481:SF10">
    <property type="entry name" value="ZINC FINGER BED DOMAIN-CONTAINING PROTEIN 39"/>
    <property type="match status" value="1"/>
</dbReference>
<evidence type="ECO:0000256" key="1">
    <source>
        <dbReference type="ARBA" id="ARBA00004123"/>
    </source>
</evidence>
<evidence type="ECO:0000313" key="11">
    <source>
        <dbReference type="Proteomes" id="UP000186922"/>
    </source>
</evidence>
<comment type="caution">
    <text evidence="10">The sequence shown here is derived from an EMBL/GenBank/DDBJ whole genome shotgun (WGS) entry which is preliminary data.</text>
</comment>
<evidence type="ECO:0000256" key="3">
    <source>
        <dbReference type="ARBA" id="ARBA00022771"/>
    </source>
</evidence>
<organism evidence="10 11">
    <name type="scientific">Ramazzottius varieornatus</name>
    <name type="common">Water bear</name>
    <name type="synonym">Tardigrade</name>
    <dbReference type="NCBI Taxonomy" id="947166"/>
    <lineage>
        <taxon>Eukaryota</taxon>
        <taxon>Metazoa</taxon>
        <taxon>Ecdysozoa</taxon>
        <taxon>Tardigrada</taxon>
        <taxon>Eutardigrada</taxon>
        <taxon>Parachela</taxon>
        <taxon>Hypsibioidea</taxon>
        <taxon>Ramazzottiidae</taxon>
        <taxon>Ramazzottius</taxon>
    </lineage>
</organism>
<dbReference type="SUPFAM" id="SSF57667">
    <property type="entry name" value="beta-beta-alpha zinc fingers"/>
    <property type="match status" value="1"/>
</dbReference>
<dbReference type="SMART" id="SM00614">
    <property type="entry name" value="ZnF_BED"/>
    <property type="match status" value="1"/>
</dbReference>
<feature type="domain" description="BED-type" evidence="9">
    <location>
        <begin position="27"/>
        <end position="67"/>
    </location>
</feature>
<dbReference type="GO" id="GO:0003677">
    <property type="term" value="F:DNA binding"/>
    <property type="evidence" value="ECO:0007669"/>
    <property type="project" value="InterPro"/>
</dbReference>
<keyword evidence="7" id="KW-0539">Nucleus</keyword>
<keyword evidence="4" id="KW-0862">Zinc</keyword>
<dbReference type="AlphaFoldDB" id="A0A1D1VJW0"/>
<dbReference type="GO" id="GO:0005634">
    <property type="term" value="C:nucleus"/>
    <property type="evidence" value="ECO:0007669"/>
    <property type="project" value="UniProtKB-SubCell"/>
</dbReference>
<dbReference type="Pfam" id="PF02892">
    <property type="entry name" value="zf-BED"/>
    <property type="match status" value="1"/>
</dbReference>
<proteinExistence type="predicted"/>
<sequence>MPPPSPQSETSAASAELPKKRTKTTTSPVWDHYIVSWEKGVKMVKCKCCQVTYKNPSGTSTLTAHMSKHPLQLKPKPKPPIPAWCQQTSAEVSKISTQKQAEATGLLKKWIACSAKPFSTVEDPYFVAYSKSLNPAYKVPCRQTLRKLLVNDYAERRKAVTAELKSVTSRFSITCDMWKARSKRQPYMVITLHWINNEWVLKNIVLDFRYLPVIHTADNMKAVILDTLKEHSLQHRILCCTTDGAAAMKAMFRVLSLDTEKDRRLFGSNSADGKIHHLIV</sequence>
<evidence type="ECO:0000256" key="5">
    <source>
        <dbReference type="ARBA" id="ARBA00023015"/>
    </source>
</evidence>
<dbReference type="InterPro" id="IPR036236">
    <property type="entry name" value="Znf_C2H2_sf"/>
</dbReference>
<dbReference type="STRING" id="947166.A0A1D1VJW0"/>
<dbReference type="SUPFAM" id="SSF53098">
    <property type="entry name" value="Ribonuclease H-like"/>
    <property type="match status" value="1"/>
</dbReference>
<evidence type="ECO:0000256" key="4">
    <source>
        <dbReference type="ARBA" id="ARBA00022833"/>
    </source>
</evidence>
<evidence type="ECO:0000259" key="9">
    <source>
        <dbReference type="Pfam" id="PF02892"/>
    </source>
</evidence>
<dbReference type="EMBL" id="BDGG01000007">
    <property type="protein sequence ID" value="GAV01086.1"/>
    <property type="molecule type" value="Genomic_DNA"/>
</dbReference>